<dbReference type="Proteomes" id="UP000240542">
    <property type="component" value="Unassembled WGS sequence"/>
</dbReference>
<protein>
    <submittedName>
        <fullName evidence="2">Uncharacterized protein</fullName>
    </submittedName>
</protein>
<feature type="compositionally biased region" description="Low complexity" evidence="1">
    <location>
        <begin position="72"/>
        <end position="84"/>
    </location>
</feature>
<dbReference type="AlphaFoldDB" id="A0A2P8CUS9"/>
<evidence type="ECO:0000313" key="3">
    <source>
        <dbReference type="Proteomes" id="UP000240542"/>
    </source>
</evidence>
<gene>
    <name evidence="2" type="ORF">CLV63_1292</name>
</gene>
<dbReference type="EMBL" id="PYGA01000029">
    <property type="protein sequence ID" value="PSK88716.1"/>
    <property type="molecule type" value="Genomic_DNA"/>
</dbReference>
<name>A0A2P8CUS9_9ACTN</name>
<feature type="region of interest" description="Disordered" evidence="1">
    <location>
        <begin position="1"/>
        <end position="26"/>
    </location>
</feature>
<feature type="region of interest" description="Disordered" evidence="1">
    <location>
        <begin position="43"/>
        <end position="84"/>
    </location>
</feature>
<keyword evidence="3" id="KW-1185">Reference proteome</keyword>
<sequence length="84" mass="8727">MHRSTTSALVGAPATPRAGRADQVREHRAARLHRWFEAQRLRERAPARTGRGAAVHRATGPGAAGIASSGQSTDTATGTPTAST</sequence>
<reference evidence="2 3" key="1">
    <citation type="submission" date="2018-03" db="EMBL/GenBank/DDBJ databases">
        <title>Genomic Encyclopedia of Archaeal and Bacterial Type Strains, Phase II (KMG-II): from individual species to whole genera.</title>
        <authorList>
            <person name="Goeker M."/>
        </authorList>
    </citation>
    <scope>NUCLEOTIDE SEQUENCE [LARGE SCALE GENOMIC DNA]</scope>
    <source>
        <strain evidence="2 3">DSM 45312</strain>
    </source>
</reference>
<accession>A0A2P8CUS9</accession>
<dbReference type="RefSeq" id="WP_106586375.1">
    <property type="nucleotide sequence ID" value="NZ_PYGA01000029.1"/>
</dbReference>
<organism evidence="2 3">
    <name type="scientific">Murinocardiopsis flavida</name>
    <dbReference type="NCBI Taxonomy" id="645275"/>
    <lineage>
        <taxon>Bacteria</taxon>
        <taxon>Bacillati</taxon>
        <taxon>Actinomycetota</taxon>
        <taxon>Actinomycetes</taxon>
        <taxon>Streptosporangiales</taxon>
        <taxon>Nocardiopsidaceae</taxon>
        <taxon>Murinocardiopsis</taxon>
    </lineage>
</organism>
<evidence type="ECO:0000256" key="1">
    <source>
        <dbReference type="SAM" id="MobiDB-lite"/>
    </source>
</evidence>
<evidence type="ECO:0000313" key="2">
    <source>
        <dbReference type="EMBL" id="PSK88716.1"/>
    </source>
</evidence>
<proteinExistence type="predicted"/>
<comment type="caution">
    <text evidence="2">The sequence shown here is derived from an EMBL/GenBank/DDBJ whole genome shotgun (WGS) entry which is preliminary data.</text>
</comment>